<protein>
    <submittedName>
        <fullName evidence="1">Uncharacterized protein</fullName>
    </submittedName>
</protein>
<comment type="caution">
    <text evidence="1">The sequence shown here is derived from an EMBL/GenBank/DDBJ whole genome shotgun (WGS) entry which is preliminary data.</text>
</comment>
<dbReference type="EMBL" id="LJHD01000052">
    <property type="protein sequence ID" value="ONI45613.1"/>
    <property type="molecule type" value="Genomic_DNA"/>
</dbReference>
<dbReference type="Proteomes" id="UP000188637">
    <property type="component" value="Unassembled WGS sequence"/>
</dbReference>
<sequence>MEKTEVFQSYKNYMKDRINVYMFFRDVFFVKPSEDILDKIKSIYLDNINSEDIFNWEEPLFELSKMLNQDNNINLDELKAEYTYLFVGPKQIPAPIFESVYMSNKRMLFTDTTINVRKDYQRSGIEVVRKNQIPDDHLAYELEFMYYLAYKIEENITDEQLESVFLKASKSFLENHLLKWVPQFCENVQKHAESEFYKKVCTSLIKFLQFDIEVLV</sequence>
<evidence type="ECO:0000313" key="1">
    <source>
        <dbReference type="EMBL" id="ONI45613.1"/>
    </source>
</evidence>
<gene>
    <name evidence="1" type="ORF">AN640_04300</name>
</gene>
<name>A0ACC8XII0_9FIRM</name>
<organism evidence="1 2">
    <name type="scientific">Candidatus Epulonipiscium fishelsonii</name>
    <dbReference type="NCBI Taxonomy" id="77094"/>
    <lineage>
        <taxon>Bacteria</taxon>
        <taxon>Bacillati</taxon>
        <taxon>Bacillota</taxon>
        <taxon>Clostridia</taxon>
        <taxon>Lachnospirales</taxon>
        <taxon>Lachnospiraceae</taxon>
        <taxon>Candidatus Epulonipiscium</taxon>
    </lineage>
</organism>
<reference evidence="1" key="1">
    <citation type="submission" date="2016-08" db="EMBL/GenBank/DDBJ databases">
        <authorList>
            <person name="Ngugi D.K."/>
            <person name="Miyake S."/>
            <person name="Stingl U."/>
        </authorList>
    </citation>
    <scope>NUCLEOTIDE SEQUENCE</scope>
    <source>
        <strain evidence="1">SCG-D08WGA-EpuloA1</strain>
    </source>
</reference>
<accession>A0ACC8XII0</accession>
<keyword evidence="2" id="KW-1185">Reference proteome</keyword>
<proteinExistence type="predicted"/>
<evidence type="ECO:0000313" key="2">
    <source>
        <dbReference type="Proteomes" id="UP000188637"/>
    </source>
</evidence>